<dbReference type="GeneID" id="55606496"/>
<protein>
    <submittedName>
        <fullName evidence="1">Pyridoxamine 5'-phosphate oxidase</fullName>
    </submittedName>
</protein>
<dbReference type="EMBL" id="MG596800">
    <property type="protein sequence ID" value="AUM59795.1"/>
    <property type="molecule type" value="Genomic_DNA"/>
</dbReference>
<name>A0A2I6PIB0_9CAUD</name>
<organism evidence="1 2">
    <name type="scientific">Pseudomonas phage PMBT14</name>
    <dbReference type="NCBI Taxonomy" id="2059855"/>
    <lineage>
        <taxon>Viruses</taxon>
        <taxon>Duplodnaviria</taxon>
        <taxon>Heunggongvirae</taxon>
        <taxon>Uroviricota</taxon>
        <taxon>Caudoviricetes</taxon>
        <taxon>Knuthellervirus</taxon>
        <taxon>Knuthellervirus PMBT14</taxon>
    </lineage>
</organism>
<proteinExistence type="predicted"/>
<evidence type="ECO:0000313" key="2">
    <source>
        <dbReference type="Proteomes" id="UP000240618"/>
    </source>
</evidence>
<dbReference type="Proteomes" id="UP000240618">
    <property type="component" value="Segment"/>
</dbReference>
<evidence type="ECO:0000313" key="1">
    <source>
        <dbReference type="EMBL" id="AUM59795.1"/>
    </source>
</evidence>
<dbReference type="RefSeq" id="YP_009836257.1">
    <property type="nucleotide sequence ID" value="NC_048687.1"/>
</dbReference>
<accession>A0A2I6PIB0</accession>
<keyword evidence="2" id="KW-1185">Reference proteome</keyword>
<sequence length="77" mass="8288">MTKVMGIHGNVAPGEPVPSVVALLEKVLEQAKAGEITAVALATVQTDGRCWNDWAHKADYFTLLGSLARLQQRLVSD</sequence>
<dbReference type="KEGG" id="vg:55606496"/>
<reference evidence="1 2" key="1">
    <citation type="journal article" date="2018" name="Arch. Virol.">
        <title>Genome sequence of the novel virulent bacteriophage PMBT14 with lytic activity against Pseudomonas fluorescens DSM 50090(R).</title>
        <authorList>
            <person name="Koberg S."/>
            <person name="Gieschler S."/>
            <person name="Brinks E."/>
            <person name="Wenning M."/>
            <person name="Neve H."/>
            <person name="Franz C.M."/>
        </authorList>
    </citation>
    <scope>NUCLEOTIDE SEQUENCE [LARGE SCALE GENOMIC DNA]</scope>
</reference>